<accession>W7AFQ3</accession>
<dbReference type="Proteomes" id="UP000030640">
    <property type="component" value="Unassembled WGS sequence"/>
</dbReference>
<name>W7AFQ3_9APIC</name>
<keyword evidence="3" id="KW-0677">Repeat</keyword>
<organism evidence="7 8">
    <name type="scientific">Plasmodium inui San Antonio 1</name>
    <dbReference type="NCBI Taxonomy" id="1237626"/>
    <lineage>
        <taxon>Eukaryota</taxon>
        <taxon>Sar</taxon>
        <taxon>Alveolata</taxon>
        <taxon>Apicomplexa</taxon>
        <taxon>Aconoidasida</taxon>
        <taxon>Haemosporida</taxon>
        <taxon>Plasmodiidae</taxon>
        <taxon>Plasmodium</taxon>
        <taxon>Plasmodium (Plasmodium)</taxon>
    </lineage>
</organism>
<proteinExistence type="predicted"/>
<evidence type="ECO:0000256" key="3">
    <source>
        <dbReference type="ARBA" id="ARBA00022737"/>
    </source>
</evidence>
<keyword evidence="2" id="KW-0853">WD repeat</keyword>
<dbReference type="EMBL" id="KI965464">
    <property type="protein sequence ID" value="EUD67879.1"/>
    <property type="molecule type" value="Genomic_DNA"/>
</dbReference>
<comment type="subcellular location">
    <subcellularLocation>
        <location evidence="1">Cell projection</location>
        <location evidence="1">Cilium</location>
    </subcellularLocation>
</comment>
<dbReference type="AlphaFoldDB" id="W7AFQ3"/>
<sequence>MQNEDTLDEPITLKFCYGINESLSSVHVISKREQAGDTTGKYGDPLIVYSSDNNIVIVDEKKQLLFRGHVNKISKLIKSCNNEFIVSCDKGRNSFIILWRLNQNCLVPVKKFFFHSSHQASGKSEPKKSNDGEAFHRNNTPGAVNSPRAVKSPSAGNQERVTGGHGNPSEAENVGYECVDISFDNRYICALTEKQLYAKGSERSTQGEAIQHNDNVRSSTNAVFYQEIVIFDTNGGEDNIVCRDKIYGNETQEKIRFNKKYEIISNNKSKLYIYNFVKKHRTITHYSPSLYKSNIINERFIFTETSFVDNSTMLLTGTTNGYLIIWDYSSIFLSKTKQGVKQREYQKYLEIRKDIPITIVQSYGNYVILGLSDGSVQVFDTDLKCYAWFENIDVGQIKSISFELSNFEQDFFAWNSFILFTEKNVIKQIYPSSFNDEGSAIEWNDIHGGQLRTGSNKTRGEVTKGELQQAVAMPNGADNSLERKPQTENKTLLHFDSSCISCICSNPTSDENVIYIGNENGLIEIFDFDKNVKVHKICLTSKEIVSMVFSNSGNILCVGCKCGFIQLIRSDKLETFFSSKDMKYEVTYLYFSEDDKILISSSRNGNMIIYKNENCANPFDWKFAYRIVNNNNITFTDLNIVKQIHKQNYYIIVGITNNKYIIFYHYNFLQNDVTISYLPIEQIYAPTCVSQNLYFYGRQILCICNEASKIRFFDLETKKIVKTVHLPFREKNVKKFLPLTDYGETATATLAGKNKSTETAKHNMEKNNIFLFVLNEKMIVFTQTPIDANCFRYIGGIVCSGAIQNVISKNQNMFILSNNKIFYYRINTNVLEKNIEVQSNTLQNFIEQIGGKTSSMYKEIMDSFYYCEIQKKKFQQKKEKHDIKKLLNILSIEYIFASINVFLSKFEIQNIIQEYHFYYKYVLPLLIQGGDPVAESLSMANGVTLVNYKSEDDVLLQNVFFVWPPGSTDTQAHSDKQLLTESRAYINSSEQKRQDKNEGDKKDEDNQSEANPSGTDKTLEGDITKDCEDIYFNINAFIYTYFNFATEDETELDQVIQDVGNYYKDKNKRKRISWSDFFQMLENHGETMDQNEFRRIFQIFTKSEDFLDGAEIFDLNLLKDLLK</sequence>
<dbReference type="PANTHER" id="PTHR13720:SF13">
    <property type="entry name" value="CILIA- AND FLAGELLA-ASSOCIATED PROTEIN 251"/>
    <property type="match status" value="1"/>
</dbReference>
<evidence type="ECO:0000256" key="1">
    <source>
        <dbReference type="ARBA" id="ARBA00004138"/>
    </source>
</evidence>
<feature type="compositionally biased region" description="Basic and acidic residues" evidence="6">
    <location>
        <begin position="990"/>
        <end position="1005"/>
    </location>
</feature>
<protein>
    <recommendedName>
        <fullName evidence="5">Cilia- and flagella-associated protein 251</fullName>
    </recommendedName>
</protein>
<dbReference type="GeneID" id="20036765"/>
<dbReference type="OrthoDB" id="4899631at2759"/>
<evidence type="ECO:0000256" key="4">
    <source>
        <dbReference type="ARBA" id="ARBA00023273"/>
    </source>
</evidence>
<dbReference type="Gene3D" id="2.130.10.10">
    <property type="entry name" value="YVTN repeat-like/Quinoprotein amine dehydrogenase"/>
    <property type="match status" value="2"/>
</dbReference>
<dbReference type="RefSeq" id="XP_008815316.1">
    <property type="nucleotide sequence ID" value="XM_008817094.1"/>
</dbReference>
<feature type="region of interest" description="Disordered" evidence="6">
    <location>
        <begin position="987"/>
        <end position="1021"/>
    </location>
</feature>
<feature type="region of interest" description="Disordered" evidence="6">
    <location>
        <begin position="119"/>
        <end position="169"/>
    </location>
</feature>
<feature type="compositionally biased region" description="Basic and acidic residues" evidence="6">
    <location>
        <begin position="124"/>
        <end position="136"/>
    </location>
</feature>
<evidence type="ECO:0000256" key="2">
    <source>
        <dbReference type="ARBA" id="ARBA00022574"/>
    </source>
</evidence>
<evidence type="ECO:0000256" key="6">
    <source>
        <dbReference type="SAM" id="MobiDB-lite"/>
    </source>
</evidence>
<evidence type="ECO:0000313" key="8">
    <source>
        <dbReference type="Proteomes" id="UP000030640"/>
    </source>
</evidence>
<dbReference type="PANTHER" id="PTHR13720">
    <property type="entry name" value="WD-40 REPEAT PROTEIN"/>
    <property type="match status" value="1"/>
</dbReference>
<dbReference type="VEuPathDB" id="PlasmoDB:C922_01491"/>
<dbReference type="InterPro" id="IPR050630">
    <property type="entry name" value="WD_repeat_EMAP"/>
</dbReference>
<dbReference type="SUPFAM" id="SSF47473">
    <property type="entry name" value="EF-hand"/>
    <property type="match status" value="1"/>
</dbReference>
<reference evidence="7 8" key="1">
    <citation type="submission" date="2013-02" db="EMBL/GenBank/DDBJ databases">
        <title>The Genome Sequence of Plasmodium inui San Antonio 1.</title>
        <authorList>
            <consortium name="The Broad Institute Genome Sequencing Platform"/>
            <consortium name="The Broad Institute Genome Sequencing Center for Infectious Disease"/>
            <person name="Neafsey D."/>
            <person name="Cheeseman I."/>
            <person name="Volkman S."/>
            <person name="Adams J."/>
            <person name="Walker B."/>
            <person name="Young S.K."/>
            <person name="Zeng Q."/>
            <person name="Gargeya S."/>
            <person name="Fitzgerald M."/>
            <person name="Haas B."/>
            <person name="Abouelleil A."/>
            <person name="Alvarado L."/>
            <person name="Arachchi H.M."/>
            <person name="Berlin A.M."/>
            <person name="Chapman S.B."/>
            <person name="Dewar J."/>
            <person name="Goldberg J."/>
            <person name="Griggs A."/>
            <person name="Gujja S."/>
            <person name="Hansen M."/>
            <person name="Howarth C."/>
            <person name="Imamovic A."/>
            <person name="Larimer J."/>
            <person name="McCowan C."/>
            <person name="Murphy C."/>
            <person name="Neiman D."/>
            <person name="Pearson M."/>
            <person name="Priest M."/>
            <person name="Roberts A."/>
            <person name="Saif S."/>
            <person name="Shea T."/>
            <person name="Sisk P."/>
            <person name="Sykes S."/>
            <person name="Wortman J."/>
            <person name="Nusbaum C."/>
            <person name="Birren B."/>
        </authorList>
    </citation>
    <scope>NUCLEOTIDE SEQUENCE [LARGE SCALE GENOMIC DNA]</scope>
    <source>
        <strain evidence="7 8">San Antonio 1</strain>
    </source>
</reference>
<dbReference type="SMART" id="SM00320">
    <property type="entry name" value="WD40"/>
    <property type="match status" value="5"/>
</dbReference>
<gene>
    <name evidence="7" type="ORF">C922_01491</name>
</gene>
<dbReference type="GO" id="GO:0031514">
    <property type="term" value="C:motile cilium"/>
    <property type="evidence" value="ECO:0007669"/>
    <property type="project" value="TreeGrafter"/>
</dbReference>
<dbReference type="InterPro" id="IPR001680">
    <property type="entry name" value="WD40_rpt"/>
</dbReference>
<dbReference type="InterPro" id="IPR036322">
    <property type="entry name" value="WD40_repeat_dom_sf"/>
</dbReference>
<keyword evidence="4" id="KW-0966">Cell projection</keyword>
<evidence type="ECO:0000313" key="7">
    <source>
        <dbReference type="EMBL" id="EUD67879.1"/>
    </source>
</evidence>
<keyword evidence="8" id="KW-1185">Reference proteome</keyword>
<evidence type="ECO:0000256" key="5">
    <source>
        <dbReference type="ARBA" id="ARBA00040994"/>
    </source>
</evidence>
<dbReference type="InterPro" id="IPR011992">
    <property type="entry name" value="EF-hand-dom_pair"/>
</dbReference>
<dbReference type="InterPro" id="IPR015943">
    <property type="entry name" value="WD40/YVTN_repeat-like_dom_sf"/>
</dbReference>
<dbReference type="SUPFAM" id="SSF50978">
    <property type="entry name" value="WD40 repeat-like"/>
    <property type="match status" value="1"/>
</dbReference>